<feature type="domain" description="DUF3741" evidence="2">
    <location>
        <begin position="199"/>
        <end position="243"/>
    </location>
</feature>
<name>A0A7J6H183_CANSA</name>
<dbReference type="EMBL" id="JAATIP010000023">
    <property type="protein sequence ID" value="KAF4391514.1"/>
    <property type="molecule type" value="Genomic_DNA"/>
</dbReference>
<gene>
    <name evidence="6" type="ORF">F8388_008918</name>
    <name evidence="5" type="ORF">G4B88_019105</name>
</gene>
<evidence type="ECO:0008006" key="9">
    <source>
        <dbReference type="Google" id="ProtNLM"/>
    </source>
</evidence>
<dbReference type="InterPro" id="IPR032795">
    <property type="entry name" value="DUF3741-assoc"/>
</dbReference>
<feature type="compositionally biased region" description="Low complexity" evidence="1">
    <location>
        <begin position="437"/>
        <end position="463"/>
    </location>
</feature>
<feature type="compositionally biased region" description="Low complexity" evidence="1">
    <location>
        <begin position="470"/>
        <end position="479"/>
    </location>
</feature>
<dbReference type="Pfam" id="PF12552">
    <property type="entry name" value="DUF3741"/>
    <property type="match status" value="1"/>
</dbReference>
<proteinExistence type="predicted"/>
<dbReference type="InterPro" id="IPR025486">
    <property type="entry name" value="DUF4378"/>
</dbReference>
<accession>A0A7J6H183</accession>
<evidence type="ECO:0000259" key="2">
    <source>
        <dbReference type="Pfam" id="PF12552"/>
    </source>
</evidence>
<keyword evidence="8" id="KW-1185">Reference proteome</keyword>
<sequence length="997" mass="111401">MERTRPKRSSNISTATSFQRFHTRERQQEPPFSQGNRPVQHPSNFPKLASDSSSCSSGTADDDSFTFELGLRSSKQAAGTPIKNLLAKEMSKENESRRRAPSVVARLMGLDGLPPQKPAYREGNGISDGYLRTVRPVEKCQRSSRRYDSKSSRKSSMDEQEFKDVFEVLETSKLGSCSHPSQKSMANSNLTDAEMAFIRQKFMDAKRLSTDEKLQGSKEFHEALEVLDSNKDLLLEFFKQPNSLFTKHLQDLQGATPQPLCDRVAATKSSNARIYEKTRHDSKSAREPFHKSHSASSQRHRDRRSKNSDFHAAQNSLKSLNNQREGKEEPAILPTRIVVLKPNLGKVLNTDNIVSSSCSSHASLPECRNDTEISAIKSREVELLGGRNFRRDAGISGHRSRESRELAKQITRQIKNSCSNSSVKLSSSTFKGYAGDESSCSMSGSESANESETMSTSSKYSYDLSKRSRSLSSRSTESSVSREAKKRLSERWKLTHKSLDMSVVSRGSTLADMLAIPDKETRPPYLDSITDEEGSRNKIVCDSDGPAQWVEPLGISSRDGWKDGCISNLTRSRSLPSSTTVFGSPRAITRCEPIRDDRYVIPKEALKRERVNAQKIKTDKKSVNRNLGSSGKRSHHSRSIRESKDSSIKTVATQNHVNVKLEVSGRQPQQKIEDIKSLTDNLTDDRSPVPLRCLDGEHKTTKPLNNSIPELPAHVMVADVCHVGDRDCINLQAQTDSHEQTPIPSKHSVPGLESPASSKEAEQPSPVSILEVPFTDDVSSCSECFESLSADLQGLRMQLHLLKLESESYEEGPMLVSSDDEVGEGAEVSDAFGSSQRSWESCYVVDVLIHSGLKEADPDEFLAAWHTRECPLSPFLFEELEKKYNNETSPPKSERRLLFDRISSGILEMYQPFTDPHPWIGSSTGTMSGPRWSKNEVEDGVCLWLTKQAKNVKKETAEKVMGRESEWLDMGDDIDILGREMETLLLEELMEEFLVAM</sequence>
<dbReference type="AlphaFoldDB" id="A0A7J6H183"/>
<feature type="compositionally biased region" description="Polar residues" evidence="1">
    <location>
        <begin position="30"/>
        <end position="43"/>
    </location>
</feature>
<dbReference type="Proteomes" id="UP000583929">
    <property type="component" value="Unassembled WGS sequence"/>
</dbReference>
<feature type="domain" description="DUF4378" evidence="3">
    <location>
        <begin position="843"/>
        <end position="992"/>
    </location>
</feature>
<organism evidence="5 8">
    <name type="scientific">Cannabis sativa</name>
    <name type="common">Hemp</name>
    <name type="synonym">Marijuana</name>
    <dbReference type="NCBI Taxonomy" id="3483"/>
    <lineage>
        <taxon>Eukaryota</taxon>
        <taxon>Viridiplantae</taxon>
        <taxon>Streptophyta</taxon>
        <taxon>Embryophyta</taxon>
        <taxon>Tracheophyta</taxon>
        <taxon>Spermatophyta</taxon>
        <taxon>Magnoliopsida</taxon>
        <taxon>eudicotyledons</taxon>
        <taxon>Gunneridae</taxon>
        <taxon>Pentapetalae</taxon>
        <taxon>rosids</taxon>
        <taxon>fabids</taxon>
        <taxon>Rosales</taxon>
        <taxon>Cannabaceae</taxon>
        <taxon>Cannabis</taxon>
    </lineage>
</organism>
<dbReference type="OrthoDB" id="1925259at2759"/>
<evidence type="ECO:0000313" key="6">
    <source>
        <dbReference type="EMBL" id="KAF4391514.1"/>
    </source>
</evidence>
<feature type="region of interest" description="Disordered" evidence="1">
    <location>
        <begin position="615"/>
        <end position="653"/>
    </location>
</feature>
<evidence type="ECO:0000313" key="8">
    <source>
        <dbReference type="Proteomes" id="UP000583929"/>
    </source>
</evidence>
<feature type="region of interest" description="Disordered" evidence="1">
    <location>
        <begin position="735"/>
        <end position="765"/>
    </location>
</feature>
<feature type="compositionally biased region" description="Polar residues" evidence="1">
    <location>
        <begin position="9"/>
        <end position="20"/>
    </location>
</feature>
<comment type="caution">
    <text evidence="5">The sequence shown here is derived from an EMBL/GenBank/DDBJ whole genome shotgun (WGS) entry which is preliminary data.</text>
</comment>
<feature type="compositionally biased region" description="Basic and acidic residues" evidence="1">
    <location>
        <begin position="89"/>
        <end position="98"/>
    </location>
</feature>
<evidence type="ECO:0000259" key="3">
    <source>
        <dbReference type="Pfam" id="PF14309"/>
    </source>
</evidence>
<evidence type="ECO:0000259" key="4">
    <source>
        <dbReference type="Pfam" id="PF14383"/>
    </source>
</evidence>
<evidence type="ECO:0000313" key="5">
    <source>
        <dbReference type="EMBL" id="KAF4388923.1"/>
    </source>
</evidence>
<dbReference type="InterPro" id="IPR022212">
    <property type="entry name" value="DUF3741"/>
</dbReference>
<evidence type="ECO:0000256" key="1">
    <source>
        <dbReference type="SAM" id="MobiDB-lite"/>
    </source>
</evidence>
<dbReference type="PANTHER" id="PTHR46836:SF8">
    <property type="entry name" value="AFADIN"/>
    <property type="match status" value="1"/>
</dbReference>
<feature type="region of interest" description="Disordered" evidence="1">
    <location>
        <begin position="1"/>
        <end position="101"/>
    </location>
</feature>
<feature type="compositionally biased region" description="Polar residues" evidence="1">
    <location>
        <begin position="313"/>
        <end position="323"/>
    </location>
</feature>
<feature type="compositionally biased region" description="Basic and acidic residues" evidence="1">
    <location>
        <begin position="274"/>
        <end position="290"/>
    </location>
</feature>
<dbReference type="PANTHER" id="PTHR46836">
    <property type="entry name" value="AFADIN"/>
    <property type="match status" value="1"/>
</dbReference>
<feature type="region of interest" description="Disordered" evidence="1">
    <location>
        <begin position="260"/>
        <end position="328"/>
    </location>
</feature>
<feature type="domain" description="DUF3741" evidence="4">
    <location>
        <begin position="93"/>
        <end position="117"/>
    </location>
</feature>
<protein>
    <recommendedName>
        <fullName evidence="9">DUF4378 domain-containing protein</fullName>
    </recommendedName>
</protein>
<dbReference type="Proteomes" id="UP000525078">
    <property type="component" value="Unassembled WGS sequence"/>
</dbReference>
<dbReference type="Pfam" id="PF14383">
    <property type="entry name" value="VARLMGL"/>
    <property type="match status" value="1"/>
</dbReference>
<evidence type="ECO:0000313" key="7">
    <source>
        <dbReference type="Proteomes" id="UP000525078"/>
    </source>
</evidence>
<reference evidence="7 8" key="1">
    <citation type="journal article" date="2020" name="bioRxiv">
        <title>Sequence and annotation of 42 cannabis genomes reveals extensive copy number variation in cannabinoid synthesis and pathogen resistance genes.</title>
        <authorList>
            <person name="Mckernan K.J."/>
            <person name="Helbert Y."/>
            <person name="Kane L.T."/>
            <person name="Ebling H."/>
            <person name="Zhang L."/>
            <person name="Liu B."/>
            <person name="Eaton Z."/>
            <person name="Mclaughlin S."/>
            <person name="Kingan S."/>
            <person name="Baybayan P."/>
            <person name="Concepcion G."/>
            <person name="Jordan M."/>
            <person name="Riva A."/>
            <person name="Barbazuk W."/>
            <person name="Harkins T."/>
        </authorList>
    </citation>
    <scope>NUCLEOTIDE SEQUENCE [LARGE SCALE GENOMIC DNA]</scope>
    <source>
        <strain evidence="7 8">cv. Jamaican Lion 4</strain>
        <strain evidence="5">Father</strain>
        <strain evidence="6">Mother</strain>
        <tissue evidence="5">Leaf</tissue>
    </source>
</reference>
<dbReference type="EMBL" id="JAATIQ010000069">
    <property type="protein sequence ID" value="KAF4388923.1"/>
    <property type="molecule type" value="Genomic_DNA"/>
</dbReference>
<dbReference type="Pfam" id="PF14309">
    <property type="entry name" value="DUF4378"/>
    <property type="match status" value="1"/>
</dbReference>
<feature type="compositionally biased region" description="Low complexity" evidence="1">
    <location>
        <begin position="50"/>
        <end position="59"/>
    </location>
</feature>
<feature type="region of interest" description="Disordered" evidence="1">
    <location>
        <begin position="422"/>
        <end position="487"/>
    </location>
</feature>